<dbReference type="STRING" id="76114.ebA3181"/>
<reference evidence="2 3" key="1">
    <citation type="journal article" date="2005" name="Arch. Microbiol.">
        <title>The genome sequence of an anaerobic aromatic-degrading denitrifying bacterium, strain EbN1.</title>
        <authorList>
            <person name="Rabus R."/>
            <person name="Kube M."/>
            <person name="Heider J."/>
            <person name="Beck A."/>
            <person name="Heitmann K."/>
            <person name="Widdel F."/>
            <person name="Reinhardt R."/>
        </authorList>
    </citation>
    <scope>NUCLEOTIDE SEQUENCE [LARGE SCALE GENOMIC DNA]</scope>
    <source>
        <strain evidence="2 3">EbN1</strain>
    </source>
</reference>
<name>Q5P450_AROAE</name>
<gene>
    <name evidence="2" type="ORF">ebA3181</name>
</gene>
<evidence type="ECO:0000313" key="2">
    <source>
        <dbReference type="EMBL" id="CAI07913.1"/>
    </source>
</evidence>
<dbReference type="Proteomes" id="UP000006552">
    <property type="component" value="Chromosome"/>
</dbReference>
<dbReference type="HOGENOM" id="CLU_1802085_0_0_4"/>
<keyword evidence="3" id="KW-1185">Reference proteome</keyword>
<proteinExistence type="predicted"/>
<sequence length="143" mass="15810">MDADRIAESGSVRLVEAVGELERQRVLSGWELERGFRLALAEMQVRGIGRHWFAGFDRLAIDDEVMMPGAFGGLARRLHAHALDAHLHREFLGHRCTVGGRDEISAIGRRRKRRQRCGSGKNGKGKNSFHGGSPAVRLQGISS</sequence>
<protein>
    <submittedName>
        <fullName evidence="2">Uncharacterized protein</fullName>
    </submittedName>
</protein>
<evidence type="ECO:0000313" key="3">
    <source>
        <dbReference type="Proteomes" id="UP000006552"/>
    </source>
</evidence>
<dbReference type="EMBL" id="CR555306">
    <property type="protein sequence ID" value="CAI07913.1"/>
    <property type="molecule type" value="Genomic_DNA"/>
</dbReference>
<organism evidence="2 3">
    <name type="scientific">Aromatoleum aromaticum (strain DSM 19018 / LMG 30748 / EbN1)</name>
    <name type="common">Azoarcus sp. (strain EbN1)</name>
    <dbReference type="NCBI Taxonomy" id="76114"/>
    <lineage>
        <taxon>Bacteria</taxon>
        <taxon>Pseudomonadati</taxon>
        <taxon>Pseudomonadota</taxon>
        <taxon>Betaproteobacteria</taxon>
        <taxon>Rhodocyclales</taxon>
        <taxon>Rhodocyclaceae</taxon>
        <taxon>Aromatoleum</taxon>
    </lineage>
</organism>
<dbReference type="AlphaFoldDB" id="Q5P450"/>
<feature type="region of interest" description="Disordered" evidence="1">
    <location>
        <begin position="107"/>
        <end position="143"/>
    </location>
</feature>
<dbReference type="KEGG" id="eba:ebA3181"/>
<accession>Q5P450</accession>
<evidence type="ECO:0000256" key="1">
    <source>
        <dbReference type="SAM" id="MobiDB-lite"/>
    </source>
</evidence>